<organism evidence="2 3">
    <name type="scientific">Bacillus glycinifermentans</name>
    <dbReference type="NCBI Taxonomy" id="1664069"/>
    <lineage>
        <taxon>Bacteria</taxon>
        <taxon>Bacillati</taxon>
        <taxon>Bacillota</taxon>
        <taxon>Bacilli</taxon>
        <taxon>Bacillales</taxon>
        <taxon>Bacillaceae</taxon>
        <taxon>Bacillus</taxon>
    </lineage>
</organism>
<dbReference type="KEGG" id="bgy:BGLY_4103"/>
<evidence type="ECO:0000259" key="1">
    <source>
        <dbReference type="SMART" id="SM00860"/>
    </source>
</evidence>
<feature type="domain" description="Knr4/Smi1-like" evidence="1">
    <location>
        <begin position="23"/>
        <end position="130"/>
    </location>
</feature>
<dbReference type="Gene3D" id="3.40.1580.10">
    <property type="entry name" value="SMI1/KNR4-like"/>
    <property type="match status" value="1"/>
</dbReference>
<protein>
    <submittedName>
        <fullName evidence="2">SMI1/KNR4 family protein</fullName>
    </submittedName>
</protein>
<gene>
    <name evidence="2" type="ORF">EQZ20_20845</name>
</gene>
<proteinExistence type="predicted"/>
<reference evidence="2 3" key="1">
    <citation type="submission" date="2019-01" db="EMBL/GenBank/DDBJ databases">
        <title>Genome sequence of Bacillus glycinifermentans SRCM103574.</title>
        <authorList>
            <person name="Kong H.-J."/>
            <person name="Jeong S.-Y."/>
            <person name="Jeong D.-Y."/>
        </authorList>
    </citation>
    <scope>NUCLEOTIDE SEQUENCE [LARGE SCALE GENOMIC DNA]</scope>
    <source>
        <strain evidence="2 3">SRCM103574</strain>
    </source>
</reference>
<dbReference type="AlphaFoldDB" id="A0AAJ3Z141"/>
<dbReference type="InterPro" id="IPR037883">
    <property type="entry name" value="Knr4/Smi1-like_sf"/>
</dbReference>
<evidence type="ECO:0000313" key="3">
    <source>
        <dbReference type="Proteomes" id="UP000288675"/>
    </source>
</evidence>
<sequence length="143" mass="17170">METYKNKIRQLLKEHHREHTFEKQSEEDIQATEKELQVTFPQSFRWFLKEFGGGGHELDINGCRDILAYHHSFKSFRIPKGYVIIQDVDEYCYCLDTEKMKDGECPVVNWSAYEEGIYHMADHFYEFMLDEIKNAIDNDWFDV</sequence>
<dbReference type="Pfam" id="PF14567">
    <property type="entry name" value="SUKH_5"/>
    <property type="match status" value="1"/>
</dbReference>
<name>A0AAJ3Z141_9BACI</name>
<dbReference type="SUPFAM" id="SSF160631">
    <property type="entry name" value="SMI1/KNR4-like"/>
    <property type="match status" value="1"/>
</dbReference>
<dbReference type="RefSeq" id="WP_046131842.1">
    <property type="nucleotide sequence ID" value="NZ_CP035232.1"/>
</dbReference>
<accession>A0AAJ3Z141</accession>
<dbReference type="GeneID" id="82855130"/>
<dbReference type="InterPro" id="IPR018958">
    <property type="entry name" value="Knr4/Smi1-like_dom"/>
</dbReference>
<dbReference type="SMART" id="SM00860">
    <property type="entry name" value="SMI1_KNR4"/>
    <property type="match status" value="1"/>
</dbReference>
<dbReference type="EMBL" id="CP035232">
    <property type="protein sequence ID" value="QAT67084.1"/>
    <property type="molecule type" value="Genomic_DNA"/>
</dbReference>
<dbReference type="Proteomes" id="UP000288675">
    <property type="component" value="Chromosome"/>
</dbReference>
<evidence type="ECO:0000313" key="2">
    <source>
        <dbReference type="EMBL" id="QAT67084.1"/>
    </source>
</evidence>